<evidence type="ECO:0000313" key="2">
    <source>
        <dbReference type="Proteomes" id="UP000001194"/>
    </source>
</evidence>
<dbReference type="EMBL" id="DS547121">
    <property type="protein sequence ID" value="EDR03899.1"/>
    <property type="molecule type" value="Genomic_DNA"/>
</dbReference>
<gene>
    <name evidence="1" type="ORF">LACBIDRAFT_306539</name>
</gene>
<dbReference type="OrthoDB" id="276239at2759"/>
<keyword evidence="2" id="KW-1185">Reference proteome</keyword>
<dbReference type="GeneID" id="6081061"/>
<evidence type="ECO:0000313" key="1">
    <source>
        <dbReference type="EMBL" id="EDR03899.1"/>
    </source>
</evidence>
<dbReference type="KEGG" id="lbc:LACBIDRAFT_306539"/>
<sequence>MGVHQGAHDAEHSPTGLAIHRLSGKSRWMEWGERRGLRGLHAHLRAAYRKGESTSTELPTPIRLLVLNWSSPVTIRRICADSIQFRGANHQTLHADLSTYNMGVHQDDGRTRS</sequence>
<name>B0DN96_LACBS</name>
<dbReference type="AlphaFoldDB" id="B0DN96"/>
<dbReference type="HOGENOM" id="CLU_2133949_0_0_1"/>
<dbReference type="InParanoid" id="B0DN96"/>
<reference evidence="1 2" key="1">
    <citation type="journal article" date="2008" name="Nature">
        <title>The genome of Laccaria bicolor provides insights into mycorrhizal symbiosis.</title>
        <authorList>
            <person name="Martin F."/>
            <person name="Aerts A."/>
            <person name="Ahren D."/>
            <person name="Brun A."/>
            <person name="Danchin E.G.J."/>
            <person name="Duchaussoy F."/>
            <person name="Gibon J."/>
            <person name="Kohler A."/>
            <person name="Lindquist E."/>
            <person name="Pereda V."/>
            <person name="Salamov A."/>
            <person name="Shapiro H.J."/>
            <person name="Wuyts J."/>
            <person name="Blaudez D."/>
            <person name="Buee M."/>
            <person name="Brokstein P."/>
            <person name="Canbaeck B."/>
            <person name="Cohen D."/>
            <person name="Courty P.E."/>
            <person name="Coutinho P.M."/>
            <person name="Delaruelle C."/>
            <person name="Detter J.C."/>
            <person name="Deveau A."/>
            <person name="DiFazio S."/>
            <person name="Duplessis S."/>
            <person name="Fraissinet-Tachet L."/>
            <person name="Lucic E."/>
            <person name="Frey-Klett P."/>
            <person name="Fourrey C."/>
            <person name="Feussner I."/>
            <person name="Gay G."/>
            <person name="Grimwood J."/>
            <person name="Hoegger P.J."/>
            <person name="Jain P."/>
            <person name="Kilaru S."/>
            <person name="Labbe J."/>
            <person name="Lin Y.C."/>
            <person name="Legue V."/>
            <person name="Le Tacon F."/>
            <person name="Marmeisse R."/>
            <person name="Melayah D."/>
            <person name="Montanini B."/>
            <person name="Muratet M."/>
            <person name="Nehls U."/>
            <person name="Niculita-Hirzel H."/>
            <person name="Oudot-Le Secq M.P."/>
            <person name="Peter M."/>
            <person name="Quesneville H."/>
            <person name="Rajashekar B."/>
            <person name="Reich M."/>
            <person name="Rouhier N."/>
            <person name="Schmutz J."/>
            <person name="Yin T."/>
            <person name="Chalot M."/>
            <person name="Henrissat B."/>
            <person name="Kuees U."/>
            <person name="Lucas S."/>
            <person name="Van de Peer Y."/>
            <person name="Podila G.K."/>
            <person name="Polle A."/>
            <person name="Pukkila P.J."/>
            <person name="Richardson P.M."/>
            <person name="Rouze P."/>
            <person name="Sanders I.R."/>
            <person name="Stajich J.E."/>
            <person name="Tunlid A."/>
            <person name="Tuskan G."/>
            <person name="Grigoriev I.V."/>
        </authorList>
    </citation>
    <scope>NUCLEOTIDE SEQUENCE [LARGE SCALE GENOMIC DNA]</scope>
    <source>
        <strain evidence="2">S238N-H82 / ATCC MYA-4686</strain>
    </source>
</reference>
<organism evidence="2">
    <name type="scientific">Laccaria bicolor (strain S238N-H82 / ATCC MYA-4686)</name>
    <name type="common">Bicoloured deceiver</name>
    <name type="synonym">Laccaria laccata var. bicolor</name>
    <dbReference type="NCBI Taxonomy" id="486041"/>
    <lineage>
        <taxon>Eukaryota</taxon>
        <taxon>Fungi</taxon>
        <taxon>Dikarya</taxon>
        <taxon>Basidiomycota</taxon>
        <taxon>Agaricomycotina</taxon>
        <taxon>Agaricomycetes</taxon>
        <taxon>Agaricomycetidae</taxon>
        <taxon>Agaricales</taxon>
        <taxon>Agaricineae</taxon>
        <taxon>Hydnangiaceae</taxon>
        <taxon>Laccaria</taxon>
    </lineage>
</organism>
<proteinExistence type="predicted"/>
<protein>
    <submittedName>
        <fullName evidence="1">Predicted protein</fullName>
    </submittedName>
</protein>
<dbReference type="RefSeq" id="XP_001885467.1">
    <property type="nucleotide sequence ID" value="XM_001885432.1"/>
</dbReference>
<dbReference type="Proteomes" id="UP000001194">
    <property type="component" value="Unassembled WGS sequence"/>
</dbReference>
<accession>B0DN96</accession>